<feature type="domain" description="SLH" evidence="1">
    <location>
        <begin position="172"/>
        <end position="226"/>
    </location>
</feature>
<dbReference type="EMBL" id="ADLS01000006">
    <property type="protein sequence ID" value="EGX67352.1"/>
    <property type="molecule type" value="Genomic_DNA"/>
</dbReference>
<name>G1WGA1_9ACTN</name>
<protein>
    <recommendedName>
        <fullName evidence="1">SLH domain-containing protein</fullName>
    </recommendedName>
</protein>
<dbReference type="OrthoDB" id="2032428at2"/>
<dbReference type="HOGENOM" id="CLU_097101_0_0_11"/>
<gene>
    <name evidence="2" type="ORF">HMPREF9452_00364</name>
</gene>
<keyword evidence="3" id="KW-1185">Reference proteome</keyword>
<evidence type="ECO:0000259" key="1">
    <source>
        <dbReference type="PROSITE" id="PS51272"/>
    </source>
</evidence>
<dbReference type="SUPFAM" id="SSF54001">
    <property type="entry name" value="Cysteine proteinases"/>
    <property type="match status" value="1"/>
</dbReference>
<dbReference type="InterPro" id="IPR007921">
    <property type="entry name" value="CHAP_dom"/>
</dbReference>
<proteinExistence type="predicted"/>
<dbReference type="InterPro" id="IPR038765">
    <property type="entry name" value="Papain-like_cys_pep_sf"/>
</dbReference>
<dbReference type="AlphaFoldDB" id="G1WGA1"/>
<dbReference type="Proteomes" id="UP000004830">
    <property type="component" value="Unassembled WGS sequence"/>
</dbReference>
<evidence type="ECO:0000313" key="2">
    <source>
        <dbReference type="EMBL" id="EGX67352.1"/>
    </source>
</evidence>
<sequence length="226" mass="24110">MASANKVLSIAAGEVGYSRWDDPQAGTKYGRAFAEKVGNSYYGNSGVPYCCMFVWWVLDKAGMTVPGMPTASCTTLRNACANAGMIVSKMSAQPGDIVIFDWPGSRDGANDHVGFVELNKGNYIQTIEGNTSSGASGSQGNGGVVARRTRDWSVVQDVMRPVYTGDKPLPDALKKYTDLDAEAWYIDPLDKAVRAGILSGNADKLRPNDTATRAEVAAMLANALKL</sequence>
<dbReference type="STRING" id="742742.HMPREF9452_00364"/>
<comment type="caution">
    <text evidence="2">The sequence shown here is derived from an EMBL/GenBank/DDBJ whole genome shotgun (WGS) entry which is preliminary data.</text>
</comment>
<dbReference type="Pfam" id="PF05257">
    <property type="entry name" value="CHAP"/>
    <property type="match status" value="1"/>
</dbReference>
<accession>G1WGA1</accession>
<dbReference type="PROSITE" id="PS51272">
    <property type="entry name" value="SLH"/>
    <property type="match status" value="1"/>
</dbReference>
<reference evidence="2 3" key="1">
    <citation type="submission" date="2011-06" db="EMBL/GenBank/DDBJ databases">
        <title>The Genome Sequence of Collinsella tanakaei YIT 12063.</title>
        <authorList>
            <consortium name="The Broad Institute Genome Sequencing Platform"/>
            <person name="Earl A."/>
            <person name="Ward D."/>
            <person name="Feldgarden M."/>
            <person name="Gevers D."/>
            <person name="Morotomi M."/>
            <person name="Young S.K."/>
            <person name="Zeng Q."/>
            <person name="Gargeya S."/>
            <person name="Fitzgerald M."/>
            <person name="Haas B."/>
            <person name="Abouelleil A."/>
            <person name="Alvarado L."/>
            <person name="Arachchi H.M."/>
            <person name="Berlin A."/>
            <person name="Brown A."/>
            <person name="Chapman S.B."/>
            <person name="Chen Z."/>
            <person name="Dunbar C."/>
            <person name="Freedman E."/>
            <person name="Gearin G."/>
            <person name="Gellesch M."/>
            <person name="Goldberg J."/>
            <person name="Griggs A."/>
            <person name="Gujja S."/>
            <person name="Heiman D."/>
            <person name="Howarth C."/>
            <person name="Larson L."/>
            <person name="Lui A."/>
            <person name="MacDonald P.J.P."/>
            <person name="Mehta T."/>
            <person name="Montmayeur A."/>
            <person name="Murphy C."/>
            <person name="Neiman D."/>
            <person name="Pearson M."/>
            <person name="Priest M."/>
            <person name="Roberts A."/>
            <person name="Saif S."/>
            <person name="Shea T."/>
            <person name="Shenoy N."/>
            <person name="Sisk P."/>
            <person name="Stolte C."/>
            <person name="Sykes S."/>
            <person name="Wortman J."/>
            <person name="Nusbaum C."/>
            <person name="Birren B."/>
        </authorList>
    </citation>
    <scope>NUCLEOTIDE SEQUENCE [LARGE SCALE GENOMIC DNA]</scope>
    <source>
        <strain evidence="2 3">YIT 12063</strain>
    </source>
</reference>
<dbReference type="PATRIC" id="fig|742742.3.peg.354"/>
<dbReference type="Gene3D" id="3.90.1720.10">
    <property type="entry name" value="endopeptidase domain like (from Nostoc punctiforme)"/>
    <property type="match status" value="1"/>
</dbReference>
<evidence type="ECO:0000313" key="3">
    <source>
        <dbReference type="Proteomes" id="UP000004830"/>
    </source>
</evidence>
<dbReference type="eggNOG" id="COG0791">
    <property type="taxonomic scope" value="Bacteria"/>
</dbReference>
<dbReference type="InterPro" id="IPR001119">
    <property type="entry name" value="SLH_dom"/>
</dbReference>
<dbReference type="GeneID" id="62758156"/>
<organism evidence="2 3">
    <name type="scientific">Collinsella tanakaei YIT 12063</name>
    <dbReference type="NCBI Taxonomy" id="742742"/>
    <lineage>
        <taxon>Bacteria</taxon>
        <taxon>Bacillati</taxon>
        <taxon>Actinomycetota</taxon>
        <taxon>Coriobacteriia</taxon>
        <taxon>Coriobacteriales</taxon>
        <taxon>Coriobacteriaceae</taxon>
        <taxon>Collinsella</taxon>
    </lineage>
</organism>
<dbReference type="RefSeq" id="WP_009140400.1">
    <property type="nucleotide sequence ID" value="NZ_JH126467.1"/>
</dbReference>
<dbReference type="Pfam" id="PF00395">
    <property type="entry name" value="SLH"/>
    <property type="match status" value="1"/>
</dbReference>